<protein>
    <recommendedName>
        <fullName evidence="3">Secreted protein</fullName>
    </recommendedName>
</protein>
<dbReference type="AlphaFoldDB" id="A0A131YAH6"/>
<proteinExistence type="predicted"/>
<feature type="signal peptide" evidence="1">
    <location>
        <begin position="1"/>
        <end position="26"/>
    </location>
</feature>
<name>A0A131YAH6_RHIAP</name>
<dbReference type="EMBL" id="GEDV01012288">
    <property type="protein sequence ID" value="JAP76269.1"/>
    <property type="molecule type" value="Transcribed_RNA"/>
</dbReference>
<evidence type="ECO:0000256" key="1">
    <source>
        <dbReference type="SAM" id="SignalP"/>
    </source>
</evidence>
<reference evidence="2" key="1">
    <citation type="journal article" date="2016" name="Ticks Tick Borne Dis.">
        <title>De novo assembly and annotation of the salivary gland transcriptome of Rhipicephalus appendiculatus male and female ticks during blood feeding.</title>
        <authorList>
            <person name="de Castro M.H."/>
            <person name="de Klerk D."/>
            <person name="Pienaar R."/>
            <person name="Latif A.A."/>
            <person name="Rees D.J."/>
            <person name="Mans B.J."/>
        </authorList>
    </citation>
    <scope>NUCLEOTIDE SEQUENCE</scope>
    <source>
        <tissue evidence="2">Salivary glands</tissue>
    </source>
</reference>
<accession>A0A131YAH6</accession>
<evidence type="ECO:0000313" key="2">
    <source>
        <dbReference type="EMBL" id="JAP76269.1"/>
    </source>
</evidence>
<sequence>MCIKPLLICNHVAIIITCLPCWLAGCEQPSQSAGQIEHTCPEYAIFKLPLAKYDIIATKIRILSSEQTHSHFIVANIVSAHAFSVFWWHYDTC</sequence>
<evidence type="ECO:0008006" key="3">
    <source>
        <dbReference type="Google" id="ProtNLM"/>
    </source>
</evidence>
<dbReference type="PROSITE" id="PS51257">
    <property type="entry name" value="PROKAR_LIPOPROTEIN"/>
    <property type="match status" value="1"/>
</dbReference>
<organism evidence="2">
    <name type="scientific">Rhipicephalus appendiculatus</name>
    <name type="common">Brown ear tick</name>
    <dbReference type="NCBI Taxonomy" id="34631"/>
    <lineage>
        <taxon>Eukaryota</taxon>
        <taxon>Metazoa</taxon>
        <taxon>Ecdysozoa</taxon>
        <taxon>Arthropoda</taxon>
        <taxon>Chelicerata</taxon>
        <taxon>Arachnida</taxon>
        <taxon>Acari</taxon>
        <taxon>Parasitiformes</taxon>
        <taxon>Ixodida</taxon>
        <taxon>Ixodoidea</taxon>
        <taxon>Ixodidae</taxon>
        <taxon>Rhipicephalinae</taxon>
        <taxon>Rhipicephalus</taxon>
        <taxon>Rhipicephalus</taxon>
    </lineage>
</organism>
<feature type="chain" id="PRO_5007284493" description="Secreted protein" evidence="1">
    <location>
        <begin position="27"/>
        <end position="93"/>
    </location>
</feature>
<keyword evidence="1" id="KW-0732">Signal</keyword>